<comment type="caution">
    <text evidence="7">The sequence shown here is derived from an EMBL/GenBank/DDBJ whole genome shotgun (WGS) entry which is preliminary data.</text>
</comment>
<dbReference type="AlphaFoldDB" id="A0A8T0KBM2"/>
<keyword evidence="3" id="KW-0460">Magnesium</keyword>
<dbReference type="SFLD" id="SFLDS00005">
    <property type="entry name" value="Isoprenoid_Synthase_Type_I"/>
    <property type="match status" value="1"/>
</dbReference>
<evidence type="ECO:0000256" key="3">
    <source>
        <dbReference type="ARBA" id="ARBA00022842"/>
    </source>
</evidence>
<dbReference type="InterPro" id="IPR036965">
    <property type="entry name" value="Terpene_synth_N_sf"/>
</dbReference>
<dbReference type="InterPro" id="IPR001906">
    <property type="entry name" value="Terpene_synth_N"/>
</dbReference>
<gene>
    <name evidence="7" type="ORF">HKW66_Vig0246530</name>
</gene>
<evidence type="ECO:0000313" key="7">
    <source>
        <dbReference type="EMBL" id="KAG2396981.1"/>
    </source>
</evidence>
<dbReference type="Pfam" id="PF03936">
    <property type="entry name" value="Terpene_synth_C"/>
    <property type="match status" value="1"/>
</dbReference>
<dbReference type="Gene3D" id="1.50.10.130">
    <property type="entry name" value="Terpene synthase, N-terminal domain"/>
    <property type="match status" value="1"/>
</dbReference>
<dbReference type="EMBL" id="JABFOF010000005">
    <property type="protein sequence ID" value="KAG2396981.1"/>
    <property type="molecule type" value="Genomic_DNA"/>
</dbReference>
<evidence type="ECO:0000256" key="1">
    <source>
        <dbReference type="ARBA" id="ARBA00001946"/>
    </source>
</evidence>
<dbReference type="GO" id="GO:0016102">
    <property type="term" value="P:diterpenoid biosynthetic process"/>
    <property type="evidence" value="ECO:0007669"/>
    <property type="project" value="InterPro"/>
</dbReference>
<dbReference type="InterPro" id="IPR005630">
    <property type="entry name" value="Terpene_synthase_metal-bd"/>
</dbReference>
<proteinExistence type="predicted"/>
<keyword evidence="4" id="KW-0456">Lyase</keyword>
<feature type="domain" description="Terpene synthase N-terminal" evidence="5">
    <location>
        <begin position="74"/>
        <end position="169"/>
    </location>
</feature>
<dbReference type="InterPro" id="IPR034741">
    <property type="entry name" value="Terpene_cyclase-like_1_C"/>
</dbReference>
<dbReference type="GO" id="GO:0000287">
    <property type="term" value="F:magnesium ion binding"/>
    <property type="evidence" value="ECO:0007669"/>
    <property type="project" value="InterPro"/>
</dbReference>
<evidence type="ECO:0000256" key="2">
    <source>
        <dbReference type="ARBA" id="ARBA00022723"/>
    </source>
</evidence>
<dbReference type="InterPro" id="IPR050148">
    <property type="entry name" value="Terpene_synthase-like"/>
</dbReference>
<dbReference type="PANTHER" id="PTHR31225:SF221">
    <property type="entry name" value="(-)-GERMACRENE D SYNTHASE"/>
    <property type="match status" value="1"/>
</dbReference>
<dbReference type="CDD" id="cd00684">
    <property type="entry name" value="Terpene_cyclase_plant_C1"/>
    <property type="match status" value="1"/>
</dbReference>
<evidence type="ECO:0000256" key="4">
    <source>
        <dbReference type="ARBA" id="ARBA00023239"/>
    </source>
</evidence>
<protein>
    <submittedName>
        <fullName evidence="7">Terpene synthase</fullName>
    </submittedName>
</protein>
<feature type="domain" description="Terpene synthase metal-binding" evidence="6">
    <location>
        <begin position="197"/>
        <end position="433"/>
    </location>
</feature>
<dbReference type="SFLD" id="SFLDG01019">
    <property type="entry name" value="Terpene_Cyclase_Like_1_C_Termi"/>
    <property type="match status" value="1"/>
</dbReference>
<dbReference type="InterPro" id="IPR044814">
    <property type="entry name" value="Terpene_cyclase_plant_C1"/>
</dbReference>
<name>A0A8T0KBM2_PHAAN</name>
<keyword evidence="2" id="KW-0479">Metal-binding</keyword>
<dbReference type="FunFam" id="1.10.600.10:FF:000007">
    <property type="entry name" value="Isoprene synthase, chloroplastic"/>
    <property type="match status" value="1"/>
</dbReference>
<comment type="cofactor">
    <cofactor evidence="1">
        <name>Mg(2+)</name>
        <dbReference type="ChEBI" id="CHEBI:18420"/>
    </cofactor>
</comment>
<dbReference type="Gene3D" id="1.10.600.10">
    <property type="entry name" value="Farnesyl Diphosphate Synthase"/>
    <property type="match status" value="1"/>
</dbReference>
<evidence type="ECO:0000259" key="5">
    <source>
        <dbReference type="Pfam" id="PF01397"/>
    </source>
</evidence>
<dbReference type="SUPFAM" id="SSF48239">
    <property type="entry name" value="Terpenoid cyclases/Protein prenyltransferases"/>
    <property type="match status" value="1"/>
</dbReference>
<dbReference type="GO" id="GO:0010333">
    <property type="term" value="F:terpene synthase activity"/>
    <property type="evidence" value="ECO:0007669"/>
    <property type="project" value="InterPro"/>
</dbReference>
<dbReference type="SUPFAM" id="SSF48576">
    <property type="entry name" value="Terpenoid synthases"/>
    <property type="match status" value="1"/>
</dbReference>
<dbReference type="InterPro" id="IPR008949">
    <property type="entry name" value="Isoprenoid_synthase_dom_sf"/>
</dbReference>
<dbReference type="Proteomes" id="UP000743370">
    <property type="component" value="Unassembled WGS sequence"/>
</dbReference>
<sequence>MEDSNGPPEIRSLLHWNCSFGEDEWDDGVKNTAKNANPVISTLFIAPFFVKPLHPKTQMDPLKFEVSSTGIALSESDSRTQEAKLLKEDVRKRLVSPIDDNNFSLKLDFIDSVQRLGVSYHFEHEIGNALCKIYDISTKDNDIIAHCDDLYHTALLFRLLRQHGYRISSIYSLVYFRDVFVSPYECSRVYYIGWWAKDLDVSTNLPFTRDRITECCFWNLGVYFEPQYSRWMTTKLTALASVIDDMYDAYGTIKELELFTNAVERWDICCLFDLPKYMQLCYKAILDVFDEIELEMRKKGKVYCIKYVKKEMKRLVQSHMSEARWCHSNHTPTVEEYMQVRTTSAGYHLLITTSFLGMEDTTEEVLIWATNEPVIITASAVIARLTDDIVGDEFEQERQHVVSSIQCYMKEHKISRKCAIEELRKLVENAWKDINDACLAPTEVPMKFLMRVVNFARVIDVLYKDEDNYTNAGGIMKDHIQTLLVKKMYV</sequence>
<accession>A0A8T0KBM2</accession>
<dbReference type="PANTHER" id="PTHR31225">
    <property type="entry name" value="OS04G0344100 PROTEIN-RELATED"/>
    <property type="match status" value="1"/>
</dbReference>
<organism evidence="7 8">
    <name type="scientific">Phaseolus angularis</name>
    <name type="common">Azuki bean</name>
    <name type="synonym">Vigna angularis</name>
    <dbReference type="NCBI Taxonomy" id="3914"/>
    <lineage>
        <taxon>Eukaryota</taxon>
        <taxon>Viridiplantae</taxon>
        <taxon>Streptophyta</taxon>
        <taxon>Embryophyta</taxon>
        <taxon>Tracheophyta</taxon>
        <taxon>Spermatophyta</taxon>
        <taxon>Magnoliopsida</taxon>
        <taxon>eudicotyledons</taxon>
        <taxon>Gunneridae</taxon>
        <taxon>Pentapetalae</taxon>
        <taxon>rosids</taxon>
        <taxon>fabids</taxon>
        <taxon>Fabales</taxon>
        <taxon>Fabaceae</taxon>
        <taxon>Papilionoideae</taxon>
        <taxon>50 kb inversion clade</taxon>
        <taxon>NPAAA clade</taxon>
        <taxon>indigoferoid/millettioid clade</taxon>
        <taxon>Phaseoleae</taxon>
        <taxon>Vigna</taxon>
    </lineage>
</organism>
<dbReference type="InterPro" id="IPR008930">
    <property type="entry name" value="Terpenoid_cyclase/PrenylTrfase"/>
</dbReference>
<dbReference type="Pfam" id="PF01397">
    <property type="entry name" value="Terpene_synth"/>
    <property type="match status" value="1"/>
</dbReference>
<evidence type="ECO:0000313" key="8">
    <source>
        <dbReference type="Proteomes" id="UP000743370"/>
    </source>
</evidence>
<evidence type="ECO:0000259" key="6">
    <source>
        <dbReference type="Pfam" id="PF03936"/>
    </source>
</evidence>
<reference evidence="7 8" key="1">
    <citation type="submission" date="2020-05" db="EMBL/GenBank/DDBJ databases">
        <title>Vigna angularis (adzuki bean) Var. LongXiaoDou No. 4 denovo assembly.</title>
        <authorList>
            <person name="Xiang H."/>
        </authorList>
    </citation>
    <scope>NUCLEOTIDE SEQUENCE [LARGE SCALE GENOMIC DNA]</scope>
    <source>
        <tissue evidence="7">Leaf</tissue>
    </source>
</reference>